<feature type="domain" description="Glycosyltransferase 2-like" evidence="9">
    <location>
        <begin position="9"/>
        <end position="170"/>
    </location>
</feature>
<evidence type="ECO:0000256" key="3">
    <source>
        <dbReference type="ARBA" id="ARBA00022679"/>
    </source>
</evidence>
<dbReference type="InterPro" id="IPR029044">
    <property type="entry name" value="Nucleotide-diphossugar_trans"/>
</dbReference>
<evidence type="ECO:0000256" key="2">
    <source>
        <dbReference type="ARBA" id="ARBA00022676"/>
    </source>
</evidence>
<evidence type="ECO:0000256" key="6">
    <source>
        <dbReference type="ARBA" id="ARBA00022989"/>
    </source>
</evidence>
<dbReference type="SUPFAM" id="SSF53448">
    <property type="entry name" value="Nucleotide-diphospho-sugar transferases"/>
    <property type="match status" value="1"/>
</dbReference>
<evidence type="ECO:0000313" key="10">
    <source>
        <dbReference type="EMBL" id="OGY11989.1"/>
    </source>
</evidence>
<keyword evidence="7 8" id="KW-0472">Membrane</keyword>
<dbReference type="GO" id="GO:0005886">
    <property type="term" value="C:plasma membrane"/>
    <property type="evidence" value="ECO:0007669"/>
    <property type="project" value="TreeGrafter"/>
</dbReference>
<accession>A0A1G1V996</accession>
<evidence type="ECO:0000256" key="5">
    <source>
        <dbReference type="ARBA" id="ARBA00022985"/>
    </source>
</evidence>
<dbReference type="PANTHER" id="PTHR48090">
    <property type="entry name" value="UNDECAPRENYL-PHOSPHATE 4-DEOXY-4-FORMAMIDO-L-ARABINOSE TRANSFERASE-RELATED"/>
    <property type="match status" value="1"/>
</dbReference>
<evidence type="ECO:0000256" key="7">
    <source>
        <dbReference type="ARBA" id="ARBA00023136"/>
    </source>
</evidence>
<dbReference type="PANTHER" id="PTHR48090:SF3">
    <property type="entry name" value="UNDECAPRENYL-PHOSPHATE 4-DEOXY-4-FORMAMIDO-L-ARABINOSE TRANSFERASE"/>
    <property type="match status" value="1"/>
</dbReference>
<dbReference type="InterPro" id="IPR050256">
    <property type="entry name" value="Glycosyltransferase_2"/>
</dbReference>
<dbReference type="Gene3D" id="3.90.550.10">
    <property type="entry name" value="Spore Coat Polysaccharide Biosynthesis Protein SpsA, Chain A"/>
    <property type="match status" value="1"/>
</dbReference>
<proteinExistence type="predicted"/>
<dbReference type="CDD" id="cd04179">
    <property type="entry name" value="DPM_DPG-synthase_like"/>
    <property type="match status" value="1"/>
</dbReference>
<sequence>MFFRTPSISVFFPCYNDAKTIGGLVVDAFSTLQKITKDYEVIVVNDASPDNSAEVLEELTKKYKKLKVVTHRKNRGYGGALRSGFTASSKSLVFYTDGDGQYDVKELPVLLSLMTPDVNFVNGIKMRRGDAGYRVFFGNLHKFLNRWIFWLPIYDVDCDFRLIRRSVLGKIKLESNSGSICIELAKKVERVGGVFRQVSVHHYDRKFGQSQFFKPMKIIVTYWDIFLLWIRLMVVDKFK</sequence>
<gene>
    <name evidence="10" type="ORF">A3D26_03530</name>
</gene>
<dbReference type="STRING" id="1797516.A3D26_03530"/>
<keyword evidence="2" id="KW-0328">Glycosyltransferase</keyword>
<evidence type="ECO:0000256" key="4">
    <source>
        <dbReference type="ARBA" id="ARBA00022692"/>
    </source>
</evidence>
<dbReference type="Pfam" id="PF00535">
    <property type="entry name" value="Glycos_transf_2"/>
    <property type="match status" value="1"/>
</dbReference>
<protein>
    <recommendedName>
        <fullName evidence="9">Glycosyltransferase 2-like domain-containing protein</fullName>
    </recommendedName>
</protein>
<reference evidence="10 11" key="1">
    <citation type="journal article" date="2016" name="Nat. Commun.">
        <title>Thousands of microbial genomes shed light on interconnected biogeochemical processes in an aquifer system.</title>
        <authorList>
            <person name="Anantharaman K."/>
            <person name="Brown C.T."/>
            <person name="Hug L.A."/>
            <person name="Sharon I."/>
            <person name="Castelle C.J."/>
            <person name="Probst A.J."/>
            <person name="Thomas B.C."/>
            <person name="Singh A."/>
            <person name="Wilkins M.J."/>
            <person name="Karaoz U."/>
            <person name="Brodie E.L."/>
            <person name="Williams K.H."/>
            <person name="Hubbard S.S."/>
            <person name="Banfield J.F."/>
        </authorList>
    </citation>
    <scope>NUCLEOTIDE SEQUENCE [LARGE SCALE GENOMIC DNA]</scope>
</reference>
<feature type="transmembrane region" description="Helical" evidence="8">
    <location>
        <begin position="215"/>
        <end position="234"/>
    </location>
</feature>
<keyword evidence="1" id="KW-1003">Cell membrane</keyword>
<dbReference type="EMBL" id="MHBZ01000008">
    <property type="protein sequence ID" value="OGY11989.1"/>
    <property type="molecule type" value="Genomic_DNA"/>
</dbReference>
<comment type="caution">
    <text evidence="10">The sequence shown here is derived from an EMBL/GenBank/DDBJ whole genome shotgun (WGS) entry which is preliminary data.</text>
</comment>
<dbReference type="GO" id="GO:0099621">
    <property type="term" value="F:undecaprenyl-phosphate 4-deoxy-4-formamido-L-arabinose transferase activity"/>
    <property type="evidence" value="ECO:0007669"/>
    <property type="project" value="TreeGrafter"/>
</dbReference>
<dbReference type="GO" id="GO:0009103">
    <property type="term" value="P:lipopolysaccharide biosynthetic process"/>
    <property type="evidence" value="ECO:0007669"/>
    <property type="project" value="UniProtKB-KW"/>
</dbReference>
<dbReference type="AlphaFoldDB" id="A0A1G1V996"/>
<evidence type="ECO:0000256" key="8">
    <source>
        <dbReference type="SAM" id="Phobius"/>
    </source>
</evidence>
<keyword evidence="6 8" id="KW-1133">Transmembrane helix</keyword>
<keyword evidence="4 8" id="KW-0812">Transmembrane</keyword>
<dbReference type="Proteomes" id="UP000178319">
    <property type="component" value="Unassembled WGS sequence"/>
</dbReference>
<evidence type="ECO:0000256" key="1">
    <source>
        <dbReference type="ARBA" id="ARBA00022475"/>
    </source>
</evidence>
<evidence type="ECO:0000313" key="11">
    <source>
        <dbReference type="Proteomes" id="UP000178319"/>
    </source>
</evidence>
<name>A0A1G1V996_9BACT</name>
<evidence type="ECO:0000259" key="9">
    <source>
        <dbReference type="Pfam" id="PF00535"/>
    </source>
</evidence>
<keyword evidence="3" id="KW-0808">Transferase</keyword>
<keyword evidence="5" id="KW-0448">Lipopolysaccharide biosynthesis</keyword>
<dbReference type="InterPro" id="IPR001173">
    <property type="entry name" value="Glyco_trans_2-like"/>
</dbReference>
<organism evidence="10 11">
    <name type="scientific">Candidatus Blackburnbacteria bacterium RIFCSPHIGHO2_02_FULL_44_20</name>
    <dbReference type="NCBI Taxonomy" id="1797516"/>
    <lineage>
        <taxon>Bacteria</taxon>
        <taxon>Candidatus Blackburniibacteriota</taxon>
    </lineage>
</organism>